<organism evidence="2 3">
    <name type="scientific">Frigoriglobus tundricola</name>
    <dbReference type="NCBI Taxonomy" id="2774151"/>
    <lineage>
        <taxon>Bacteria</taxon>
        <taxon>Pseudomonadati</taxon>
        <taxon>Planctomycetota</taxon>
        <taxon>Planctomycetia</taxon>
        <taxon>Gemmatales</taxon>
        <taxon>Gemmataceae</taxon>
        <taxon>Frigoriglobus</taxon>
    </lineage>
</organism>
<accession>A0A6M5Z5A4</accession>
<dbReference type="Proteomes" id="UP000503447">
    <property type="component" value="Chromosome"/>
</dbReference>
<feature type="region of interest" description="Disordered" evidence="1">
    <location>
        <begin position="141"/>
        <end position="168"/>
    </location>
</feature>
<dbReference type="AlphaFoldDB" id="A0A6M5Z5A4"/>
<evidence type="ECO:0000313" key="2">
    <source>
        <dbReference type="EMBL" id="QJX01266.1"/>
    </source>
</evidence>
<proteinExistence type="predicted"/>
<evidence type="ECO:0000313" key="3">
    <source>
        <dbReference type="Proteomes" id="UP000503447"/>
    </source>
</evidence>
<dbReference type="EMBL" id="CP053452">
    <property type="protein sequence ID" value="QJX01266.1"/>
    <property type="molecule type" value="Genomic_DNA"/>
</dbReference>
<keyword evidence="3" id="KW-1185">Reference proteome</keyword>
<sequence length="318" mass="33820">MRRGAVPVAREIVAGTTVDPRPTDDCPQMCHSPCGNLPTRMGPSLTRFRTQLPPVFGAAPARTRRFAFGSGLCPAPTGPMSAPASSSPNCSVRMVPDRVLQTTGGLTVEVPFRGGPLPTRFSRSVATARVSVTPFGGRDTDLGCAGTRLPPDVKGRGGTGDRAARRRGMTQNGCRENVLMSGRGGCDRLRWREPLRDEVPDPDQLSSLRFAQLPVHCGPGDETAVSGRPPTGTAGPDWARGGAADEVHTLLCGFVFAGSDFGPTGQRASRSSAARGQTVIGNKSDTWLREARKVLPELADGFRRCFPLPSERTEGESW</sequence>
<evidence type="ECO:0000256" key="1">
    <source>
        <dbReference type="SAM" id="MobiDB-lite"/>
    </source>
</evidence>
<name>A0A6M5Z5A4_9BACT</name>
<gene>
    <name evidence="2" type="ORF">FTUN_8906</name>
</gene>
<dbReference type="KEGG" id="ftj:FTUN_8906"/>
<reference evidence="3" key="1">
    <citation type="submission" date="2020-05" db="EMBL/GenBank/DDBJ databases">
        <title>Frigoriglobus tundricola gen. nov., sp. nov., a psychrotolerant cellulolytic planctomycete of the family Gemmataceae with two divergent copies of 16S rRNA gene.</title>
        <authorList>
            <person name="Kulichevskaya I.S."/>
            <person name="Ivanova A.A."/>
            <person name="Naumoff D.G."/>
            <person name="Beletsky A.V."/>
            <person name="Rijpstra W.I.C."/>
            <person name="Sinninghe Damste J.S."/>
            <person name="Mardanov A.V."/>
            <person name="Ravin N.V."/>
            <person name="Dedysh S.N."/>
        </authorList>
    </citation>
    <scope>NUCLEOTIDE SEQUENCE [LARGE SCALE GENOMIC DNA]</scope>
    <source>
        <strain evidence="3">PL17</strain>
    </source>
</reference>
<protein>
    <submittedName>
        <fullName evidence="2">Uncharacterized protein</fullName>
    </submittedName>
</protein>